<reference evidence="1 2" key="1">
    <citation type="journal article" date="2020" name="J. Nat. Prod.">
        <title>Genomics-Metabolomics Profiling Disclosed Marine Vibrio spartinae 3.6 as a Producer of a New Branched Side Chain Prodigiosin.</title>
        <authorList>
            <person name="Vitale G.A."/>
            <person name="Sciarretta M."/>
            <person name="Palma Esposito F."/>
            <person name="January G.G."/>
            <person name="Giaccio M."/>
            <person name="Bunk B."/>
            <person name="Sproer C."/>
            <person name="Bajerski F."/>
            <person name="Power D."/>
            <person name="Festa C."/>
            <person name="Monti M.C."/>
            <person name="D'Auria M.V."/>
            <person name="de Pascale D."/>
        </authorList>
    </citation>
    <scope>NUCLEOTIDE SEQUENCE [LARGE SCALE GENOMIC DNA]</scope>
    <source>
        <strain evidence="1 2">3.6</strain>
    </source>
</reference>
<dbReference type="EMBL" id="CP046268">
    <property type="protein sequence ID" value="QMV15436.1"/>
    <property type="molecule type" value="Genomic_DNA"/>
</dbReference>
<protein>
    <submittedName>
        <fullName evidence="1">Uncharacterized protein</fullName>
    </submittedName>
</protein>
<sequence>MNIKQRNARAKKVTNQKLALREKLWGQINESELWNRKVNDGYTTIPRTFPLIAQIMDNLSGKGTPVSNTYLTIWCRVFDESFIEIETPAILAMESGFSGQRAITTWNSRMSKLAQLGFIKPERGTLGDYQYVLVYNPYKIIQKYHEEDNISKQLYLALFKRAQEIGADDLSSE</sequence>
<dbReference type="Proteomes" id="UP000515264">
    <property type="component" value="Chromosome 1"/>
</dbReference>
<evidence type="ECO:0000313" key="1">
    <source>
        <dbReference type="EMBL" id="QMV15436.1"/>
    </source>
</evidence>
<gene>
    <name evidence="1" type="ORF">Vspart_02743</name>
</gene>
<keyword evidence="2" id="KW-1185">Reference proteome</keyword>
<dbReference type="RefSeq" id="WP_182287700.1">
    <property type="nucleotide sequence ID" value="NZ_CP046268.1"/>
</dbReference>
<proteinExistence type="predicted"/>
<organism evidence="1 2">
    <name type="scientific">Vibrio spartinae</name>
    <dbReference type="NCBI Taxonomy" id="1918945"/>
    <lineage>
        <taxon>Bacteria</taxon>
        <taxon>Pseudomonadati</taxon>
        <taxon>Pseudomonadota</taxon>
        <taxon>Gammaproteobacteria</taxon>
        <taxon>Vibrionales</taxon>
        <taxon>Vibrionaceae</taxon>
        <taxon>Vibrio</taxon>
    </lineage>
</organism>
<evidence type="ECO:0000313" key="2">
    <source>
        <dbReference type="Proteomes" id="UP000515264"/>
    </source>
</evidence>
<accession>A0ABX6R1P1</accession>
<name>A0ABX6R1P1_9VIBR</name>